<evidence type="ECO:0000256" key="1">
    <source>
        <dbReference type="SAM" id="MobiDB-lite"/>
    </source>
</evidence>
<comment type="caution">
    <text evidence="2">The sequence shown here is derived from an EMBL/GenBank/DDBJ whole genome shotgun (WGS) entry which is preliminary data.</text>
</comment>
<evidence type="ECO:0000313" key="3">
    <source>
        <dbReference type="Proteomes" id="UP001458415"/>
    </source>
</evidence>
<proteinExistence type="predicted"/>
<dbReference type="EMBL" id="JBEPCU010000281">
    <property type="protein sequence ID" value="MER6978820.1"/>
    <property type="molecule type" value="Genomic_DNA"/>
</dbReference>
<organism evidence="2 3">
    <name type="scientific">Streptomyces carpinensis</name>
    <dbReference type="NCBI Taxonomy" id="66369"/>
    <lineage>
        <taxon>Bacteria</taxon>
        <taxon>Bacillati</taxon>
        <taxon>Actinomycetota</taxon>
        <taxon>Actinomycetes</taxon>
        <taxon>Kitasatosporales</taxon>
        <taxon>Streptomycetaceae</taxon>
        <taxon>Streptomyces</taxon>
    </lineage>
</organism>
<sequence>MTKIVRGKWPADERWLLRATEDEYTAAARALATCQVGKDIAERLNDQETAELLAILSRHDEVLLETSEDNLARRARTVAAATEAPPPRGQAAEDGSLLQAIMHRARAARTRLRAVLHRVTRRPSGPAQEARRKMPAATRVTDKVKGAMTREEALPIPGFSQLSVAEIQQPLRGLSQKELTVIEGYERAHAY</sequence>
<keyword evidence="3" id="KW-1185">Reference proteome</keyword>
<reference evidence="2 3" key="1">
    <citation type="submission" date="2024-06" db="EMBL/GenBank/DDBJ databases">
        <title>The Natural Products Discovery Center: Release of the First 8490 Sequenced Strains for Exploring Actinobacteria Biosynthetic Diversity.</title>
        <authorList>
            <person name="Kalkreuter E."/>
            <person name="Kautsar S.A."/>
            <person name="Yang D."/>
            <person name="Bader C.D."/>
            <person name="Teijaro C.N."/>
            <person name="Fluegel L."/>
            <person name="Davis C.M."/>
            <person name="Simpson J.R."/>
            <person name="Lauterbach L."/>
            <person name="Steele A.D."/>
            <person name="Gui C."/>
            <person name="Meng S."/>
            <person name="Li G."/>
            <person name="Viehrig K."/>
            <person name="Ye F."/>
            <person name="Su P."/>
            <person name="Kiefer A.F."/>
            <person name="Nichols A."/>
            <person name="Cepeda A.J."/>
            <person name="Yan W."/>
            <person name="Fan B."/>
            <person name="Jiang Y."/>
            <person name="Adhikari A."/>
            <person name="Zheng C.-J."/>
            <person name="Schuster L."/>
            <person name="Cowan T.M."/>
            <person name="Smanski M.J."/>
            <person name="Chevrette M.G."/>
            <person name="De Carvalho L.P.S."/>
            <person name="Shen B."/>
        </authorList>
    </citation>
    <scope>NUCLEOTIDE SEQUENCE [LARGE SCALE GENOMIC DNA]</scope>
    <source>
        <strain evidence="2 3">NPDC000634</strain>
    </source>
</reference>
<evidence type="ECO:0000313" key="2">
    <source>
        <dbReference type="EMBL" id="MER6978820.1"/>
    </source>
</evidence>
<name>A0ABV1W3Q6_9ACTN</name>
<protein>
    <submittedName>
        <fullName evidence="2">Uncharacterized protein</fullName>
    </submittedName>
</protein>
<feature type="region of interest" description="Disordered" evidence="1">
    <location>
        <begin position="120"/>
        <end position="143"/>
    </location>
</feature>
<dbReference type="RefSeq" id="WP_143668097.1">
    <property type="nucleotide sequence ID" value="NZ_MUBM01000170.1"/>
</dbReference>
<dbReference type="Proteomes" id="UP001458415">
    <property type="component" value="Unassembled WGS sequence"/>
</dbReference>
<gene>
    <name evidence="2" type="ORF">ABT317_17895</name>
</gene>
<accession>A0ABV1W3Q6</accession>